<dbReference type="AlphaFoldDB" id="A0AA35MIN8"/>
<comment type="caution">
    <text evidence="2">The sequence shown here is derived from an EMBL/GenBank/DDBJ whole genome shotgun (WGS) entry which is preliminary data.</text>
</comment>
<keyword evidence="1" id="KW-0812">Transmembrane</keyword>
<keyword evidence="1" id="KW-0472">Membrane</keyword>
<evidence type="ECO:0000313" key="2">
    <source>
        <dbReference type="EMBL" id="CAI6097901.1"/>
    </source>
</evidence>
<keyword evidence="1" id="KW-1133">Transmembrane helix</keyword>
<accession>A0AA35MIN8</accession>
<evidence type="ECO:0000256" key="1">
    <source>
        <dbReference type="SAM" id="Phobius"/>
    </source>
</evidence>
<feature type="transmembrane region" description="Helical" evidence="1">
    <location>
        <begin position="291"/>
        <end position="310"/>
    </location>
</feature>
<evidence type="ECO:0000313" key="3">
    <source>
        <dbReference type="Proteomes" id="UP001160390"/>
    </source>
</evidence>
<gene>
    <name evidence="2" type="ORF">CCHLO57077_00005602</name>
</gene>
<proteinExistence type="predicted"/>
<organism evidence="2 3">
    <name type="scientific">Clonostachys chloroleuca</name>
    <dbReference type="NCBI Taxonomy" id="1926264"/>
    <lineage>
        <taxon>Eukaryota</taxon>
        <taxon>Fungi</taxon>
        <taxon>Dikarya</taxon>
        <taxon>Ascomycota</taxon>
        <taxon>Pezizomycotina</taxon>
        <taxon>Sordariomycetes</taxon>
        <taxon>Hypocreomycetidae</taxon>
        <taxon>Hypocreales</taxon>
        <taxon>Bionectriaceae</taxon>
        <taxon>Clonostachys</taxon>
    </lineage>
</organism>
<name>A0AA35MIN8_9HYPO</name>
<sequence length="323" mass="35459">MAAATNKQGIAVLASWGTIAVLAPAILDKPKSPIQSPPFRSTTAYFAAAIRCFRSDSHQVGGSKCVGIVSDCWDQGRRQIVEIKRGGRLDLHAHPSRRVTSHHHIAQWSNWPRARFKFQTASSERTGVQRRHDAKSAALNGDAAAPFDSLQTPGPSLACHQQRFCSSAMLPMQIHALAPGQGAVGATCYALGFMYGRLSPQIAAALPKSLYRPIMLPAKPNMGRRRRRAAPYAVWVAVLFEVGSLFQDEVGRTVHQMSSEGLVPAQTPMARWKALYTYSWPRASRHMRANASSFLCCFALLGFLLSFHFFQTTGLMPSKALVR</sequence>
<dbReference type="EMBL" id="CABFNP030001297">
    <property type="protein sequence ID" value="CAI6097901.1"/>
    <property type="molecule type" value="Genomic_DNA"/>
</dbReference>
<dbReference type="Proteomes" id="UP001160390">
    <property type="component" value="Unassembled WGS sequence"/>
</dbReference>
<reference evidence="2" key="1">
    <citation type="submission" date="2023-01" db="EMBL/GenBank/DDBJ databases">
        <authorList>
            <person name="Piombo E."/>
        </authorList>
    </citation>
    <scope>NUCLEOTIDE SEQUENCE</scope>
</reference>
<keyword evidence="3" id="KW-1185">Reference proteome</keyword>
<protein>
    <submittedName>
        <fullName evidence="2">Uncharacterized protein</fullName>
    </submittedName>
</protein>